<comment type="caution">
    <text evidence="1">The sequence shown here is derived from an EMBL/GenBank/DDBJ whole genome shotgun (WGS) entry which is preliminary data.</text>
</comment>
<accession>A0AAW1XSZ9</accession>
<keyword evidence="2" id="KW-1185">Reference proteome</keyword>
<organism evidence="1 2">
    <name type="scientific">Rubus argutus</name>
    <name type="common">Southern blackberry</name>
    <dbReference type="NCBI Taxonomy" id="59490"/>
    <lineage>
        <taxon>Eukaryota</taxon>
        <taxon>Viridiplantae</taxon>
        <taxon>Streptophyta</taxon>
        <taxon>Embryophyta</taxon>
        <taxon>Tracheophyta</taxon>
        <taxon>Spermatophyta</taxon>
        <taxon>Magnoliopsida</taxon>
        <taxon>eudicotyledons</taxon>
        <taxon>Gunneridae</taxon>
        <taxon>Pentapetalae</taxon>
        <taxon>rosids</taxon>
        <taxon>fabids</taxon>
        <taxon>Rosales</taxon>
        <taxon>Rosaceae</taxon>
        <taxon>Rosoideae</taxon>
        <taxon>Rosoideae incertae sedis</taxon>
        <taxon>Rubus</taxon>
    </lineage>
</organism>
<gene>
    <name evidence="1" type="ORF">M0R45_016403</name>
</gene>
<proteinExistence type="predicted"/>
<protein>
    <submittedName>
        <fullName evidence="1">Uncharacterized protein</fullName>
    </submittedName>
</protein>
<dbReference type="Proteomes" id="UP001457282">
    <property type="component" value="Unassembled WGS sequence"/>
</dbReference>
<evidence type="ECO:0000313" key="2">
    <source>
        <dbReference type="Proteomes" id="UP001457282"/>
    </source>
</evidence>
<evidence type="ECO:0000313" key="1">
    <source>
        <dbReference type="EMBL" id="KAK9939714.1"/>
    </source>
</evidence>
<dbReference type="EMBL" id="JBEDUW010000003">
    <property type="protein sequence ID" value="KAK9939714.1"/>
    <property type="molecule type" value="Genomic_DNA"/>
</dbReference>
<name>A0AAW1XSZ9_RUBAR</name>
<dbReference type="AlphaFoldDB" id="A0AAW1XSZ9"/>
<sequence>MGCQGAGWQRRRLVMAEEVRRPWMAKHRLSEWRGCRGNGGGCERGGGSDVHGCPGTKLGCSKRIGD</sequence>
<reference evidence="1 2" key="1">
    <citation type="journal article" date="2023" name="G3 (Bethesda)">
        <title>A chromosome-length genome assembly and annotation of blackberry (Rubus argutus, cv. 'Hillquist').</title>
        <authorList>
            <person name="Bruna T."/>
            <person name="Aryal R."/>
            <person name="Dudchenko O."/>
            <person name="Sargent D.J."/>
            <person name="Mead D."/>
            <person name="Buti M."/>
            <person name="Cavallini A."/>
            <person name="Hytonen T."/>
            <person name="Andres J."/>
            <person name="Pham M."/>
            <person name="Weisz D."/>
            <person name="Mascagni F."/>
            <person name="Usai G."/>
            <person name="Natali L."/>
            <person name="Bassil N."/>
            <person name="Fernandez G.E."/>
            <person name="Lomsadze A."/>
            <person name="Armour M."/>
            <person name="Olukolu B."/>
            <person name="Poorten T."/>
            <person name="Britton C."/>
            <person name="Davik J."/>
            <person name="Ashrafi H."/>
            <person name="Aiden E.L."/>
            <person name="Borodovsky M."/>
            <person name="Worthington M."/>
        </authorList>
    </citation>
    <scope>NUCLEOTIDE SEQUENCE [LARGE SCALE GENOMIC DNA]</scope>
    <source>
        <strain evidence="1">PI 553951</strain>
    </source>
</reference>